<dbReference type="PANTHER" id="PTHR45527">
    <property type="entry name" value="NONRIBOSOMAL PEPTIDE SYNTHETASE"/>
    <property type="match status" value="1"/>
</dbReference>
<dbReference type="PROSITE" id="PS00455">
    <property type="entry name" value="AMP_BINDING"/>
    <property type="match status" value="1"/>
</dbReference>
<keyword evidence="2" id="KW-0597">Phosphoprotein</keyword>
<keyword evidence="3" id="KW-0472">Membrane</keyword>
<keyword evidence="3" id="KW-1133">Transmembrane helix</keyword>
<dbReference type="InterPro" id="IPR012728">
    <property type="entry name" value="Pls/PosA_C"/>
</dbReference>
<dbReference type="Gene3D" id="2.160.10.10">
    <property type="entry name" value="Hexapeptide repeat proteins"/>
    <property type="match status" value="2"/>
</dbReference>
<dbReference type="Pfam" id="PF00501">
    <property type="entry name" value="AMP-binding"/>
    <property type="match status" value="1"/>
</dbReference>
<dbReference type="NCBIfam" id="TIGR01733">
    <property type="entry name" value="AA-adenyl-dom"/>
    <property type="match status" value="1"/>
</dbReference>
<feature type="transmembrane region" description="Helical" evidence="3">
    <location>
        <begin position="1094"/>
        <end position="1116"/>
    </location>
</feature>
<organism evidence="5 6">
    <name type="scientific">Prauserella alba</name>
    <dbReference type="NCBI Taxonomy" id="176898"/>
    <lineage>
        <taxon>Bacteria</taxon>
        <taxon>Bacillati</taxon>
        <taxon>Actinomycetota</taxon>
        <taxon>Actinomycetes</taxon>
        <taxon>Pseudonocardiales</taxon>
        <taxon>Pseudonocardiaceae</taxon>
        <taxon>Prauserella</taxon>
    </lineage>
</organism>
<feature type="transmembrane region" description="Helical" evidence="3">
    <location>
        <begin position="1178"/>
        <end position="1201"/>
    </location>
</feature>
<dbReference type="Gene3D" id="3.40.50.12780">
    <property type="entry name" value="N-terminal domain of ligase-like"/>
    <property type="match status" value="1"/>
</dbReference>
<evidence type="ECO:0000313" key="6">
    <source>
        <dbReference type="Proteomes" id="UP001500467"/>
    </source>
</evidence>
<dbReference type="Gene3D" id="3.30.300.30">
    <property type="match status" value="1"/>
</dbReference>
<dbReference type="InterPro" id="IPR045851">
    <property type="entry name" value="AMP-bd_C_sf"/>
</dbReference>
<dbReference type="InterPro" id="IPR020845">
    <property type="entry name" value="AMP-binding_CS"/>
</dbReference>
<dbReference type="InterPro" id="IPR006162">
    <property type="entry name" value="Ppantetheine_attach_site"/>
</dbReference>
<dbReference type="InterPro" id="IPR000873">
    <property type="entry name" value="AMP-dep_synth/lig_dom"/>
</dbReference>
<dbReference type="CDD" id="cd05930">
    <property type="entry name" value="A_NRPS"/>
    <property type="match status" value="1"/>
</dbReference>
<dbReference type="SUPFAM" id="SSF47336">
    <property type="entry name" value="ACP-like"/>
    <property type="match status" value="1"/>
</dbReference>
<evidence type="ECO:0000256" key="2">
    <source>
        <dbReference type="ARBA" id="ARBA00022553"/>
    </source>
</evidence>
<feature type="transmembrane region" description="Helical" evidence="3">
    <location>
        <begin position="859"/>
        <end position="884"/>
    </location>
</feature>
<feature type="transmembrane region" description="Helical" evidence="3">
    <location>
        <begin position="656"/>
        <end position="674"/>
    </location>
</feature>
<gene>
    <name evidence="5" type="ORF">GCM10009675_29370</name>
</gene>
<keyword evidence="1" id="KW-0596">Phosphopantetheine</keyword>
<proteinExistence type="predicted"/>
<reference evidence="5 6" key="1">
    <citation type="journal article" date="2019" name="Int. J. Syst. Evol. Microbiol.">
        <title>The Global Catalogue of Microorganisms (GCM) 10K type strain sequencing project: providing services to taxonomists for standard genome sequencing and annotation.</title>
        <authorList>
            <consortium name="The Broad Institute Genomics Platform"/>
            <consortium name="The Broad Institute Genome Sequencing Center for Infectious Disease"/>
            <person name="Wu L."/>
            <person name="Ma J."/>
        </authorList>
    </citation>
    <scope>NUCLEOTIDE SEQUENCE [LARGE SCALE GENOMIC DNA]</scope>
    <source>
        <strain evidence="5 6">JCM 13022</strain>
    </source>
</reference>
<evidence type="ECO:0000313" key="5">
    <source>
        <dbReference type="EMBL" id="GAA1207875.1"/>
    </source>
</evidence>
<dbReference type="PANTHER" id="PTHR45527:SF1">
    <property type="entry name" value="FATTY ACID SYNTHASE"/>
    <property type="match status" value="1"/>
</dbReference>
<dbReference type="InterPro" id="IPR011004">
    <property type="entry name" value="Trimer_LpxA-like_sf"/>
</dbReference>
<keyword evidence="3" id="KW-0812">Transmembrane</keyword>
<dbReference type="EMBL" id="BAAALM010000008">
    <property type="protein sequence ID" value="GAA1207875.1"/>
    <property type="molecule type" value="Genomic_DNA"/>
</dbReference>
<accession>A0ABN1VEG8</accession>
<evidence type="ECO:0000256" key="1">
    <source>
        <dbReference type="ARBA" id="ARBA00022450"/>
    </source>
</evidence>
<feature type="transmembrane region" description="Helical" evidence="3">
    <location>
        <begin position="625"/>
        <end position="644"/>
    </location>
</feature>
<name>A0ABN1VEG8_9PSEU</name>
<feature type="domain" description="Carrier" evidence="4">
    <location>
        <begin position="510"/>
        <end position="589"/>
    </location>
</feature>
<dbReference type="Proteomes" id="UP001500467">
    <property type="component" value="Unassembled WGS sequence"/>
</dbReference>
<dbReference type="Pfam" id="PF00550">
    <property type="entry name" value="PP-binding"/>
    <property type="match status" value="1"/>
</dbReference>
<keyword evidence="6" id="KW-1185">Reference proteome</keyword>
<dbReference type="PROSITE" id="PS00012">
    <property type="entry name" value="PHOSPHOPANTETHEINE"/>
    <property type="match status" value="1"/>
</dbReference>
<dbReference type="Gene3D" id="1.10.1200.10">
    <property type="entry name" value="ACP-like"/>
    <property type="match status" value="1"/>
</dbReference>
<sequence length="1317" mass="140135">MWPRLHQFFEATADHMPDRVAVVDGPVEATYRQLDVRANQLAHDLRERGIGTGSRVGVWLDRSVDAYTGVLGVLKAGAAFVPIDPAAPPERVAYIADDADLALLITSSALAATCTLPGRPVLAIDRAGNELDAQPESRVEIGDDERGSTAAYVMYTSGSTGRPKGVEIAQSSICNFIAVVPSVYDVRPTDRVYQGMTLSFDFSIEELWPTWAVGATLVVGPTDSGRFGEELADFLDESGVTVLYCVPTLLATIERELPTVRTVLVGGEDCPAELVERWSTPDRRMLNTYGPTETTVTALWSELVPGRAVTVGRPLPTYSAALLDEDLHEVPSGEVGEICIGGPGVATGYVGMPEQTAERFVPHELAPAGGRLYRTGDLGRITSDGEIEYLGRADAEVKVRGHRVDLGEVESLLLEDPEVAAAAVALSGNGTRELAAYVTLRRGSGENGASPELAARLRHALQHRLPDYMVPASLDVLATLPTMPSGKVDRPSLPPPGGTRLRAGGNAIVAPATELERQVTAVWSEALDVPADQLSADADFFTDLGGHSLLAARTVSLLRERGVGDGPAVRDLYTYPTIRALAHHLGTPRAPGTTVAAVAAGPGPVRRGRRRAATLLRIPVGVAQAAFLLVLIALGALPVALVYASFDGAVAVSSALGPLALAALTSYVTMRWVLPPLLVRLLSARVRPGRYRLWGWTYLRLWALDVVLTIAPLPVLSGSPLMAPYLRLLGAQIGRRTHLGTGMVSLPSLLSIADDATVGYGAALRPWIVEHEWVVVAPVTVGEESFVGASAVLEPGVRVRDYGGVAEHTVLTRNQHVPEGRWWGGSPAKPLAEPDPVVSTIEELPAVDGWSRWALARSAACLAMLELTMIAMVTPAIVLVWTVLLLGGVVAGLIAAAFTGPVFVVTVCALVAVLRPLVLPRIPLGIHPARSSLGIRKWMADSLLEMSLTLTNSLYSTLYTVPWLRALGARVGRGAEVSTIAHVDPELLVLRDGSFVADMASVGAATFHRGYLNFTPTEVGRRSFVGNAAFVPAGTQTGSGSLIGVLTVPPRSGVPDGSSWLGAPAINLPRRQDSGDYPERETFRPPKRRIAERLAIEFVRVTAPASILAVALYLVLLVLSEIASTTGTLATAALTPLVFVAGSLAVYLTVVLAKWAVVGRYRPRREPLWSRFVRRTELVTGLYEAAAVPALLGVLAGTPWLPPALRLLGARIGWGAWLGTTYLTEFDLVHVGRGATVGRGASLQTHLFEDRVMKMSHVRIGAGASVGERSVVLYDSTVEDGAALGPLSLVMKGEQLTRLNRWIGIPAQSDPLPAKEA</sequence>
<dbReference type="PROSITE" id="PS50075">
    <property type="entry name" value="CARRIER"/>
    <property type="match status" value="1"/>
</dbReference>
<dbReference type="InterPro" id="IPR010071">
    <property type="entry name" value="AA_adenyl_dom"/>
</dbReference>
<evidence type="ECO:0000259" key="4">
    <source>
        <dbReference type="PROSITE" id="PS50075"/>
    </source>
</evidence>
<dbReference type="InterPro" id="IPR042099">
    <property type="entry name" value="ANL_N_sf"/>
</dbReference>
<dbReference type="Pfam" id="PF13193">
    <property type="entry name" value="AMP-binding_C"/>
    <property type="match status" value="1"/>
</dbReference>
<dbReference type="SUPFAM" id="SSF56801">
    <property type="entry name" value="Acetyl-CoA synthetase-like"/>
    <property type="match status" value="1"/>
</dbReference>
<dbReference type="SUPFAM" id="SSF51161">
    <property type="entry name" value="Trimeric LpxA-like enzymes"/>
    <property type="match status" value="3"/>
</dbReference>
<feature type="transmembrane region" description="Helical" evidence="3">
    <location>
        <begin position="890"/>
        <end position="914"/>
    </location>
</feature>
<dbReference type="InterPro" id="IPR036736">
    <property type="entry name" value="ACP-like_sf"/>
</dbReference>
<dbReference type="InterPro" id="IPR009081">
    <property type="entry name" value="PP-bd_ACP"/>
</dbReference>
<feature type="transmembrane region" description="Helical" evidence="3">
    <location>
        <begin position="1136"/>
        <end position="1157"/>
    </location>
</feature>
<dbReference type="NCBIfam" id="TIGR02353">
    <property type="entry name" value="NRPS_term_dom"/>
    <property type="match status" value="1"/>
</dbReference>
<comment type="caution">
    <text evidence="5">The sequence shown here is derived from an EMBL/GenBank/DDBJ whole genome shotgun (WGS) entry which is preliminary data.</text>
</comment>
<evidence type="ECO:0000256" key="3">
    <source>
        <dbReference type="SAM" id="Phobius"/>
    </source>
</evidence>
<protein>
    <submittedName>
        <fullName evidence="5">Non-ribosomal peptide synthetase</fullName>
    </submittedName>
</protein>
<feature type="transmembrane region" description="Helical" evidence="3">
    <location>
        <begin position="701"/>
        <end position="726"/>
    </location>
</feature>
<dbReference type="InterPro" id="IPR025110">
    <property type="entry name" value="AMP-bd_C"/>
</dbReference>